<dbReference type="PANTHER" id="PTHR22726">
    <property type="entry name" value="METALLOENDOPEPTIDASE OMA1"/>
    <property type="match status" value="1"/>
</dbReference>
<keyword evidence="7" id="KW-0732">Signal</keyword>
<keyword evidence="6 9" id="KW-0482">Metalloprotease</keyword>
<keyword evidence="10" id="KW-1185">Reference proteome</keyword>
<accession>A0ABS3F0G5</accession>
<dbReference type="InterPro" id="IPR051156">
    <property type="entry name" value="Mito/Outer_Membr_Metalloprot"/>
</dbReference>
<dbReference type="GO" id="GO:0008237">
    <property type="term" value="F:metallopeptidase activity"/>
    <property type="evidence" value="ECO:0007669"/>
    <property type="project" value="UniProtKB-KW"/>
</dbReference>
<evidence type="ECO:0000313" key="10">
    <source>
        <dbReference type="Proteomes" id="UP000664761"/>
    </source>
</evidence>
<keyword evidence="2" id="KW-0645">Protease</keyword>
<comment type="caution">
    <text evidence="9">The sequence shown here is derived from an EMBL/GenBank/DDBJ whole genome shotgun (WGS) entry which is preliminary data.</text>
</comment>
<feature type="domain" description="Peptidase M48" evidence="8">
    <location>
        <begin position="76"/>
        <end position="257"/>
    </location>
</feature>
<keyword evidence="3" id="KW-0479">Metal-binding</keyword>
<dbReference type="PANTHER" id="PTHR22726:SF1">
    <property type="entry name" value="METALLOENDOPEPTIDASE OMA1, MITOCHONDRIAL"/>
    <property type="match status" value="1"/>
</dbReference>
<feature type="signal peptide" evidence="7">
    <location>
        <begin position="1"/>
        <end position="34"/>
    </location>
</feature>
<feature type="chain" id="PRO_5046229839" evidence="7">
    <location>
        <begin position="35"/>
        <end position="497"/>
    </location>
</feature>
<evidence type="ECO:0000256" key="5">
    <source>
        <dbReference type="ARBA" id="ARBA00022833"/>
    </source>
</evidence>
<dbReference type="Proteomes" id="UP000664761">
    <property type="component" value="Unassembled WGS sequence"/>
</dbReference>
<name>A0ABS3F0G5_9PROT</name>
<keyword evidence="5" id="KW-0862">Zinc</keyword>
<proteinExistence type="predicted"/>
<evidence type="ECO:0000256" key="7">
    <source>
        <dbReference type="SAM" id="SignalP"/>
    </source>
</evidence>
<dbReference type="EMBL" id="JAFLNC010000001">
    <property type="protein sequence ID" value="MBO0332000.1"/>
    <property type="molecule type" value="Genomic_DNA"/>
</dbReference>
<dbReference type="InterPro" id="IPR001915">
    <property type="entry name" value="Peptidase_M48"/>
</dbReference>
<comment type="cofactor">
    <cofactor evidence="1">
        <name>Zn(2+)</name>
        <dbReference type="ChEBI" id="CHEBI:29105"/>
    </cofactor>
</comment>
<evidence type="ECO:0000259" key="8">
    <source>
        <dbReference type="Pfam" id="PF01435"/>
    </source>
</evidence>
<sequence length="497" mass="54113">MNIEFAGRKWQRMRLVLIPLMVMIAVPASTPAKADLIDNLFSIFEPGDDRKIGAEQHSRVVAQYGGEYVKEGLNDYILDIGLRLAFVSEMRDLPWRFTVLNSPVVNAFALPGGYVYITRGLLALANNEAEVAGVLAHEIGHVTARHGAARQSRATGIGLIGVLAGVLTGSSAVQQLGQQLGGLYVAGYSRDQEYEADQLGVKYLGLAGYPREAMADFLKRMDAQTEYMAGLTGNSSGGNFDFFASHPQTEDRIGRASASAAENADDLDREYGRSRYLGVIDGMLYGDDPKEGIIRGREFLHPELRFKFFAPEGFQLINSSRAVFAVDGKGSQMVFDLGKLNSPGQSMADYLQNVWLAKLQVPSISTTEVGGAPAAVTRVVLDRGGQKIYLTAAVIDFGAGRVARFIYQTQNPDNTLQTRFTESYKSFRPLDATEATAIKPTLMKIETVSGNKDLNAIVASMADVTKDKMALFLLLNPTFENGVPPAGQPYKNIREGN</sequence>
<dbReference type="CDD" id="cd07333">
    <property type="entry name" value="M48C_bepA_like"/>
    <property type="match status" value="1"/>
</dbReference>
<evidence type="ECO:0000256" key="6">
    <source>
        <dbReference type="ARBA" id="ARBA00023049"/>
    </source>
</evidence>
<dbReference type="Pfam" id="PF01435">
    <property type="entry name" value="Peptidase_M48"/>
    <property type="match status" value="1"/>
</dbReference>
<dbReference type="RefSeq" id="WP_207040717.1">
    <property type="nucleotide sequence ID" value="NZ_JAFLNC010000001.1"/>
</dbReference>
<evidence type="ECO:0000256" key="4">
    <source>
        <dbReference type="ARBA" id="ARBA00022801"/>
    </source>
</evidence>
<dbReference type="Gene3D" id="3.30.2010.10">
    <property type="entry name" value="Metalloproteases ('zincins'), catalytic domain"/>
    <property type="match status" value="1"/>
</dbReference>
<evidence type="ECO:0000256" key="1">
    <source>
        <dbReference type="ARBA" id="ARBA00001947"/>
    </source>
</evidence>
<protein>
    <submittedName>
        <fullName evidence="9">M48 family metalloprotease</fullName>
    </submittedName>
</protein>
<keyword evidence="4" id="KW-0378">Hydrolase</keyword>
<organism evidence="9 10">
    <name type="scientific">Sneathiella sedimenti</name>
    <dbReference type="NCBI Taxonomy" id="2816034"/>
    <lineage>
        <taxon>Bacteria</taxon>
        <taxon>Pseudomonadati</taxon>
        <taxon>Pseudomonadota</taxon>
        <taxon>Alphaproteobacteria</taxon>
        <taxon>Sneathiellales</taxon>
        <taxon>Sneathiellaceae</taxon>
        <taxon>Sneathiella</taxon>
    </lineage>
</organism>
<gene>
    <name evidence="9" type="ORF">J0X12_00140</name>
</gene>
<reference evidence="9 10" key="1">
    <citation type="submission" date="2021-03" db="EMBL/GenBank/DDBJ databases">
        <title>Sneathiella sp. CAU 1612 isolated from Kang Won-do.</title>
        <authorList>
            <person name="Kim W."/>
        </authorList>
    </citation>
    <scope>NUCLEOTIDE SEQUENCE [LARGE SCALE GENOMIC DNA]</scope>
    <source>
        <strain evidence="9 10">CAU 1612</strain>
    </source>
</reference>
<evidence type="ECO:0000256" key="3">
    <source>
        <dbReference type="ARBA" id="ARBA00022723"/>
    </source>
</evidence>
<evidence type="ECO:0000256" key="2">
    <source>
        <dbReference type="ARBA" id="ARBA00022670"/>
    </source>
</evidence>
<evidence type="ECO:0000313" key="9">
    <source>
        <dbReference type="EMBL" id="MBO0332000.1"/>
    </source>
</evidence>